<dbReference type="Proteomes" id="UP000178197">
    <property type="component" value="Unassembled WGS sequence"/>
</dbReference>
<feature type="binding site" evidence="7">
    <location>
        <position position="57"/>
    </location>
    <ligand>
        <name>Zn(2+)</name>
        <dbReference type="ChEBI" id="CHEBI:29105"/>
        <label>1</label>
    </ligand>
</feature>
<dbReference type="Gene3D" id="1.10.132.30">
    <property type="match status" value="1"/>
</dbReference>
<comment type="subunit">
    <text evidence="7">The RNAP catalytic core consists of 2 alpha, 1 beta, 1 beta' and 1 omega subunit. When a sigma factor is associated with the core the holoenzyme is formed, which can initiate transcription.</text>
</comment>
<gene>
    <name evidence="7" type="primary">rpoC</name>
    <name evidence="11" type="ORF">A3C71_00830</name>
</gene>
<accession>A0A1F8FEP0</accession>
<feature type="binding site" evidence="7">
    <location>
        <position position="59"/>
    </location>
    <ligand>
        <name>Zn(2+)</name>
        <dbReference type="ChEBI" id="CHEBI:29105"/>
        <label>1</label>
    </ligand>
</feature>
<feature type="binding site" evidence="7">
    <location>
        <position position="496"/>
    </location>
    <ligand>
        <name>Mg(2+)</name>
        <dbReference type="ChEBI" id="CHEBI:18420"/>
    </ligand>
</feature>
<evidence type="ECO:0000256" key="9">
    <source>
        <dbReference type="SAM" id="Coils"/>
    </source>
</evidence>
<keyword evidence="1 7" id="KW-0240">DNA-directed RNA polymerase</keyword>
<evidence type="ECO:0000256" key="2">
    <source>
        <dbReference type="ARBA" id="ARBA00022679"/>
    </source>
</evidence>
<dbReference type="PANTHER" id="PTHR19376">
    <property type="entry name" value="DNA-DIRECTED RNA POLYMERASE"/>
    <property type="match status" value="1"/>
</dbReference>
<dbReference type="Gene3D" id="1.10.1790.20">
    <property type="match status" value="1"/>
</dbReference>
<reference evidence="11 12" key="1">
    <citation type="journal article" date="2016" name="Nat. Commun.">
        <title>Thousands of microbial genomes shed light on interconnected biogeochemical processes in an aquifer system.</title>
        <authorList>
            <person name="Anantharaman K."/>
            <person name="Brown C.T."/>
            <person name="Hug L.A."/>
            <person name="Sharon I."/>
            <person name="Castelle C.J."/>
            <person name="Probst A.J."/>
            <person name="Thomas B.C."/>
            <person name="Singh A."/>
            <person name="Wilkins M.J."/>
            <person name="Karaoz U."/>
            <person name="Brodie E.L."/>
            <person name="Williams K.H."/>
            <person name="Hubbard S.S."/>
            <person name="Banfield J.F."/>
        </authorList>
    </citation>
    <scope>NUCLEOTIDE SEQUENCE [LARGE SCALE GENOMIC DNA]</scope>
</reference>
<dbReference type="InterPro" id="IPR007080">
    <property type="entry name" value="RNA_pol_Rpb1_1"/>
</dbReference>
<comment type="cofactor">
    <cofactor evidence="7">
        <name>Zn(2+)</name>
        <dbReference type="ChEBI" id="CHEBI:29105"/>
    </cofactor>
    <text evidence="7">Binds 2 Zn(2+) ions per subunit.</text>
</comment>
<keyword evidence="5 7" id="KW-0804">Transcription</keyword>
<feature type="binding site" evidence="7">
    <location>
        <position position="75"/>
    </location>
    <ligand>
        <name>Zn(2+)</name>
        <dbReference type="ChEBI" id="CHEBI:29105"/>
        <label>1</label>
    </ligand>
</feature>
<keyword evidence="7" id="KW-0460">Magnesium</keyword>
<dbReference type="Pfam" id="PF04983">
    <property type="entry name" value="RNA_pol_Rpb1_3"/>
    <property type="match status" value="1"/>
</dbReference>
<dbReference type="InterPro" id="IPR044893">
    <property type="entry name" value="RNA_pol_Rpb1_clamp_domain"/>
</dbReference>
<dbReference type="AlphaFoldDB" id="A0A1F8FEP0"/>
<evidence type="ECO:0000256" key="8">
    <source>
        <dbReference type="RuleBase" id="RU004279"/>
    </source>
</evidence>
<dbReference type="Gene3D" id="1.10.274.100">
    <property type="entry name" value="RNA polymerase Rpb1, domain 3"/>
    <property type="match status" value="2"/>
</dbReference>
<dbReference type="InterPro" id="IPR045867">
    <property type="entry name" value="DNA-dir_RpoC_beta_prime"/>
</dbReference>
<dbReference type="InterPro" id="IPR007081">
    <property type="entry name" value="RNA_pol_Rpb1_5"/>
</dbReference>
<feature type="binding site" evidence="7">
    <location>
        <position position="898"/>
    </location>
    <ligand>
        <name>Zn(2+)</name>
        <dbReference type="ChEBI" id="CHEBI:29105"/>
        <label>2</label>
    </ligand>
</feature>
<dbReference type="Gene3D" id="2.40.40.20">
    <property type="match status" value="1"/>
</dbReference>
<comment type="similarity">
    <text evidence="7 8">Belongs to the RNA polymerase beta' chain family.</text>
</comment>
<organism evidence="11 12">
    <name type="scientific">Candidatus Yanofskybacteria bacterium RIFCSPHIGHO2_02_FULL_43_15c</name>
    <dbReference type="NCBI Taxonomy" id="1802679"/>
    <lineage>
        <taxon>Bacteria</taxon>
        <taxon>Candidatus Yanofskyibacteriota</taxon>
    </lineage>
</organism>
<evidence type="ECO:0000259" key="10">
    <source>
        <dbReference type="SMART" id="SM00663"/>
    </source>
</evidence>
<keyword evidence="2 7" id="KW-0808">Transferase</keyword>
<evidence type="ECO:0000256" key="5">
    <source>
        <dbReference type="ARBA" id="ARBA00023163"/>
    </source>
</evidence>
<dbReference type="GO" id="GO:0000428">
    <property type="term" value="C:DNA-directed RNA polymerase complex"/>
    <property type="evidence" value="ECO:0007669"/>
    <property type="project" value="UniProtKB-KW"/>
</dbReference>
<dbReference type="SUPFAM" id="SSF64484">
    <property type="entry name" value="beta and beta-prime subunits of DNA dependent RNA-polymerase"/>
    <property type="match status" value="1"/>
</dbReference>
<comment type="function">
    <text evidence="7 8">DNA-dependent RNA polymerase catalyzes the transcription of DNA into RNA using the four ribonucleoside triphosphates as substrates.</text>
</comment>
<dbReference type="Gene3D" id="2.40.50.100">
    <property type="match status" value="1"/>
</dbReference>
<dbReference type="Pfam" id="PF05000">
    <property type="entry name" value="RNA_pol_Rpb1_4"/>
    <property type="match status" value="1"/>
</dbReference>
<dbReference type="Gene3D" id="1.10.150.390">
    <property type="match status" value="1"/>
</dbReference>
<dbReference type="CDD" id="cd02655">
    <property type="entry name" value="RNAP_beta'_C"/>
    <property type="match status" value="1"/>
</dbReference>
<evidence type="ECO:0000256" key="4">
    <source>
        <dbReference type="ARBA" id="ARBA00022723"/>
    </source>
</evidence>
<dbReference type="EMBL" id="MGJT01000029">
    <property type="protein sequence ID" value="OGN11641.1"/>
    <property type="molecule type" value="Genomic_DNA"/>
</dbReference>
<dbReference type="Pfam" id="PF04997">
    <property type="entry name" value="RNA_pol_Rpb1_1"/>
    <property type="match status" value="1"/>
</dbReference>
<evidence type="ECO:0000256" key="3">
    <source>
        <dbReference type="ARBA" id="ARBA00022695"/>
    </source>
</evidence>
<dbReference type="InterPro" id="IPR038120">
    <property type="entry name" value="Rpb1_funnel_sf"/>
</dbReference>
<dbReference type="Pfam" id="PF00623">
    <property type="entry name" value="RNA_pol_Rpb1_2"/>
    <property type="match status" value="1"/>
</dbReference>
<protein>
    <recommendedName>
        <fullName evidence="7">DNA-directed RNA polymerase subunit beta'</fullName>
        <shortName evidence="7">RNAP subunit beta'</shortName>
        <ecNumber evidence="7">2.7.7.6</ecNumber>
    </recommendedName>
    <alternativeName>
        <fullName evidence="7">RNA polymerase subunit beta'</fullName>
    </alternativeName>
    <alternativeName>
        <fullName evidence="7">Transcriptase subunit beta'</fullName>
    </alternativeName>
</protein>
<feature type="binding site" evidence="7">
    <location>
        <position position="72"/>
    </location>
    <ligand>
        <name>Zn(2+)</name>
        <dbReference type="ChEBI" id="CHEBI:29105"/>
        <label>1</label>
    </ligand>
</feature>
<proteinExistence type="inferred from homology"/>
<dbReference type="GO" id="GO:0006351">
    <property type="term" value="P:DNA-templated transcription"/>
    <property type="evidence" value="ECO:0007669"/>
    <property type="project" value="UniProtKB-UniRule"/>
</dbReference>
<dbReference type="InterPro" id="IPR042102">
    <property type="entry name" value="RNA_pol_Rpb1_3_sf"/>
</dbReference>
<name>A0A1F8FEP0_9BACT</name>
<keyword evidence="7" id="KW-0862">Zinc</keyword>
<feature type="coiled-coil region" evidence="9">
    <location>
        <begin position="142"/>
        <end position="169"/>
    </location>
</feature>
<dbReference type="GO" id="GO:0008270">
    <property type="term" value="F:zinc ion binding"/>
    <property type="evidence" value="ECO:0007669"/>
    <property type="project" value="UniProtKB-UniRule"/>
</dbReference>
<dbReference type="EC" id="2.7.7.6" evidence="7"/>
<feature type="domain" description="RNA polymerase N-terminal" evidence="10">
    <location>
        <begin position="263"/>
        <end position="546"/>
    </location>
</feature>
<dbReference type="Gene3D" id="4.10.860.120">
    <property type="entry name" value="RNA polymerase II, clamp domain"/>
    <property type="match status" value="1"/>
</dbReference>
<comment type="caution">
    <text evidence="11">The sequence shown here is derived from an EMBL/GenBank/DDBJ whole genome shotgun (WGS) entry which is preliminary data.</text>
</comment>
<dbReference type="NCBIfam" id="TIGR02386">
    <property type="entry name" value="rpoC_TIGR"/>
    <property type="match status" value="1"/>
</dbReference>
<evidence type="ECO:0000313" key="12">
    <source>
        <dbReference type="Proteomes" id="UP000178197"/>
    </source>
</evidence>
<evidence type="ECO:0000256" key="7">
    <source>
        <dbReference type="HAMAP-Rule" id="MF_01322"/>
    </source>
</evidence>
<dbReference type="InterPro" id="IPR007083">
    <property type="entry name" value="RNA_pol_Rpb1_4"/>
</dbReference>
<dbReference type="InterPro" id="IPR007066">
    <property type="entry name" value="RNA_pol_Rpb1_3"/>
</dbReference>
<evidence type="ECO:0000256" key="1">
    <source>
        <dbReference type="ARBA" id="ARBA00022478"/>
    </source>
</evidence>
<dbReference type="CDD" id="cd01609">
    <property type="entry name" value="RNAP_beta'_N"/>
    <property type="match status" value="1"/>
</dbReference>
<comment type="catalytic activity">
    <reaction evidence="6 7 8">
        <text>RNA(n) + a ribonucleoside 5'-triphosphate = RNA(n+1) + diphosphate</text>
        <dbReference type="Rhea" id="RHEA:21248"/>
        <dbReference type="Rhea" id="RHEA-COMP:14527"/>
        <dbReference type="Rhea" id="RHEA-COMP:17342"/>
        <dbReference type="ChEBI" id="CHEBI:33019"/>
        <dbReference type="ChEBI" id="CHEBI:61557"/>
        <dbReference type="ChEBI" id="CHEBI:140395"/>
        <dbReference type="EC" id="2.7.7.6"/>
    </reaction>
</comment>
<dbReference type="Gene3D" id="1.10.40.90">
    <property type="match status" value="1"/>
</dbReference>
<comment type="cofactor">
    <cofactor evidence="7">
        <name>Mg(2+)</name>
        <dbReference type="ChEBI" id="CHEBI:18420"/>
    </cofactor>
    <text evidence="7">Binds 1 Mg(2+) ion per subunit.</text>
</comment>
<dbReference type="GO" id="GO:0003899">
    <property type="term" value="F:DNA-directed RNA polymerase activity"/>
    <property type="evidence" value="ECO:0007669"/>
    <property type="project" value="UniProtKB-UniRule"/>
</dbReference>
<keyword evidence="4 7" id="KW-0479">Metal-binding</keyword>
<dbReference type="InterPro" id="IPR006592">
    <property type="entry name" value="RNA_pol_N"/>
</dbReference>
<dbReference type="GO" id="GO:0003677">
    <property type="term" value="F:DNA binding"/>
    <property type="evidence" value="ECO:0007669"/>
    <property type="project" value="UniProtKB-UniRule"/>
</dbReference>
<dbReference type="HAMAP" id="MF_01322">
    <property type="entry name" value="RNApol_bact_RpoC"/>
    <property type="match status" value="1"/>
</dbReference>
<evidence type="ECO:0000256" key="6">
    <source>
        <dbReference type="ARBA" id="ARBA00048552"/>
    </source>
</evidence>
<dbReference type="InterPro" id="IPR012754">
    <property type="entry name" value="DNA-dir_RpoC_beta_prime_bact"/>
</dbReference>
<feature type="binding site" evidence="7">
    <location>
        <position position="494"/>
    </location>
    <ligand>
        <name>Mg(2+)</name>
        <dbReference type="ChEBI" id="CHEBI:18420"/>
    </ligand>
</feature>
<evidence type="ECO:0000313" key="11">
    <source>
        <dbReference type="EMBL" id="OGN11641.1"/>
    </source>
</evidence>
<dbReference type="InterPro" id="IPR000722">
    <property type="entry name" value="RNA_pol_asu"/>
</dbReference>
<sequence>MNNFSALKLKIASPEEILEWSYGEVTKPETINYRTQKPERDGLFSEAIFGPVKDFECYCGKYKRIRYKGIICDRCGVEVTRSVVRRERMGHIRLASPVAHIWFLRGVPSKIALILDVSLLEVERVIYFASYIVSKVNEELKAEAMKKIENEFRSKIKNAKDEEEALRLKEYKDLEKNNLRNIRKYQILSELDFRDLSLKYGEVFEAGIGSEAVKNLLAEMNLEEVAQQIEIELKTVDNPNLRKKMTRRLKLLCGMIKTNIRPEWMIMDILPVIPPALRPMVQLDGGRFATADLNDLYRRVINRNNRLKHLQELHAPEVITKNEKRMLQEAVDALIDGSMRRSQTMVAASTGQKRALKSLADMLKGKTGRFRQNLLGKRVDYSGRSVIVIGPQLAIDECGLPKHMALELFKPFVVHRLISAGLAHNIKSASRLIEQQVPEVWQALEDAIKDKLVLLNRAPTLHRLSVQAFKPSLIEGKAITIPALPISAFNADFDGDQMAVHLPLTNEAQKEARDLMLASHGILKPSNGEPVAAPSKDIVFGCFYLSQMDDGLLGEGKLFSSEEEALLAYENDFVNLRAKIKVRVNRPLGEEEKSEHGFIETTVGRIIFNQHLPESFPFVNKNLVKSFLQHLESEILDKLGEEATVKFLNSVKDLGFHYATLSGVSFSHFDLHDVPEKKQLLEEADKQIDEGRSLYDQGLLTEYERKSKSIEIWTEVKSRLEKLVKQKFSKNDPVSILVESGTRGSWATINQLAGMRGLFTNPNNELIELPVKGSFKEGLNVLEYFISTHGARKGLVDTALNTAQAGYLTRRLVDVSQDVVVREKDCKDKEGYTMYNADGKEFGEPLGKRIKGRFLLEEIKDQNGEVLAKKGTLVDKHLAEKINGLDLEKVRIRSLLTCKTKDGVCQHCYGYDLSKNKLVNMGEAVGIVTAQAIGEPGTQLTMRTFHTGGVAGGGDITVGLPRVDEIFEARLPSTKAAVSDADGQVVELKDSLRQSTIKVKTANGEERVFTVPLGQVLWVKEGDAVTVGQQLSEGHLDPKELYAITKDINIVARYIIKEVQGVYFATGSGINNKHVELIIRQMFSRVRVIDAGDTDLLPGDVVEKRQVSEQNDLMKKENKREATGEQILLGISRVALSTESFLSAASFQETARVLIDAAIIGKEDKLRGLKENVIIGRLIPAGTGYNVPFEVPETLEAE</sequence>
<feature type="binding site" evidence="7">
    <location>
        <position position="492"/>
    </location>
    <ligand>
        <name>Mg(2+)</name>
        <dbReference type="ChEBI" id="CHEBI:18420"/>
    </ligand>
</feature>
<dbReference type="PANTHER" id="PTHR19376:SF54">
    <property type="entry name" value="DNA-DIRECTED RNA POLYMERASE SUBUNIT BETA"/>
    <property type="match status" value="1"/>
</dbReference>
<dbReference type="GO" id="GO:0000287">
    <property type="term" value="F:magnesium ion binding"/>
    <property type="evidence" value="ECO:0007669"/>
    <property type="project" value="UniProtKB-UniRule"/>
</dbReference>
<feature type="binding site" evidence="7">
    <location>
        <position position="905"/>
    </location>
    <ligand>
        <name>Zn(2+)</name>
        <dbReference type="ChEBI" id="CHEBI:29105"/>
        <label>2</label>
    </ligand>
</feature>
<keyword evidence="3 7" id="KW-0548">Nucleotidyltransferase</keyword>
<feature type="binding site" evidence="7">
    <location>
        <position position="826"/>
    </location>
    <ligand>
        <name>Zn(2+)</name>
        <dbReference type="ChEBI" id="CHEBI:29105"/>
        <label>2</label>
    </ligand>
</feature>
<dbReference type="SMART" id="SM00663">
    <property type="entry name" value="RPOLA_N"/>
    <property type="match status" value="1"/>
</dbReference>
<dbReference type="Pfam" id="PF04998">
    <property type="entry name" value="RNA_pol_Rpb1_5"/>
    <property type="match status" value="1"/>
</dbReference>
<feature type="binding site" evidence="7">
    <location>
        <position position="908"/>
    </location>
    <ligand>
        <name>Zn(2+)</name>
        <dbReference type="ChEBI" id="CHEBI:29105"/>
        <label>2</label>
    </ligand>
</feature>
<keyword evidence="9" id="KW-0175">Coiled coil</keyword>